<dbReference type="AlphaFoldDB" id="A0A7S2FJG3"/>
<protein>
    <submittedName>
        <fullName evidence="1">Uncharacterized protein</fullName>
    </submittedName>
</protein>
<dbReference type="EMBL" id="HBGS01015534">
    <property type="protein sequence ID" value="CAD9398841.1"/>
    <property type="molecule type" value="Transcribed_RNA"/>
</dbReference>
<organism evidence="1">
    <name type="scientific">Octactis speculum</name>
    <dbReference type="NCBI Taxonomy" id="3111310"/>
    <lineage>
        <taxon>Eukaryota</taxon>
        <taxon>Sar</taxon>
        <taxon>Stramenopiles</taxon>
        <taxon>Ochrophyta</taxon>
        <taxon>Dictyochophyceae</taxon>
        <taxon>Dictyochales</taxon>
        <taxon>Dictyochaceae</taxon>
        <taxon>Octactis</taxon>
    </lineage>
</organism>
<evidence type="ECO:0000313" key="1">
    <source>
        <dbReference type="EMBL" id="CAD9398841.1"/>
    </source>
</evidence>
<sequence length="237" mass="25767">MVPSADFLDLAFIAQGLAVSLVETVMISELENPPREVESPFVVIASPLFASRVERGLLVSVHVAAENAILAMDPNQPRTTDIYHARINRYKSNLRNAISRIFPDSSQIELAQGRHRLAGSNAPAHGLPSTGSPIWNSQPVGAPSLAEAVNTVARIDAAARQEEQGDILQVRQSTTEVVTKQIMAAQRPSMSSMAQIRLAYATHGYAIPQGVSAQEVRQNLVDELIKSLLEVTRNRND</sequence>
<reference evidence="1" key="1">
    <citation type="submission" date="2021-01" db="EMBL/GenBank/DDBJ databases">
        <authorList>
            <person name="Corre E."/>
            <person name="Pelletier E."/>
            <person name="Niang G."/>
            <person name="Scheremetjew M."/>
            <person name="Finn R."/>
            <person name="Kale V."/>
            <person name="Holt S."/>
            <person name="Cochrane G."/>
            <person name="Meng A."/>
            <person name="Brown T."/>
            <person name="Cohen L."/>
        </authorList>
    </citation>
    <scope>NUCLEOTIDE SEQUENCE</scope>
    <source>
        <strain evidence="1">CCMP1381</strain>
    </source>
</reference>
<name>A0A7S2FJG3_9STRA</name>
<proteinExistence type="predicted"/>
<accession>A0A7S2FJG3</accession>
<gene>
    <name evidence="1" type="ORF">DSPE1174_LOCUS8107</name>
</gene>